<gene>
    <name evidence="9" type="primary">WBGene00278015</name>
</gene>
<evidence type="ECO:0000256" key="6">
    <source>
        <dbReference type="ARBA" id="ARBA00022691"/>
    </source>
</evidence>
<comment type="subcellular location">
    <subcellularLocation>
        <location evidence="2">Chromosome</location>
    </subcellularLocation>
    <subcellularLocation>
        <location evidence="1">Nucleus</location>
    </subcellularLocation>
</comment>
<feature type="compositionally biased region" description="Polar residues" evidence="8">
    <location>
        <begin position="8"/>
        <end position="34"/>
    </location>
</feature>
<dbReference type="GO" id="GO:0032259">
    <property type="term" value="P:methylation"/>
    <property type="evidence" value="ECO:0007669"/>
    <property type="project" value="UniProtKB-KW"/>
</dbReference>
<dbReference type="InterPro" id="IPR001214">
    <property type="entry name" value="SET_dom"/>
</dbReference>
<evidence type="ECO:0000256" key="8">
    <source>
        <dbReference type="SAM" id="MobiDB-lite"/>
    </source>
</evidence>
<dbReference type="GO" id="GO:0006355">
    <property type="term" value="P:regulation of DNA-templated transcription"/>
    <property type="evidence" value="ECO:0000318"/>
    <property type="project" value="GO_Central"/>
</dbReference>
<keyword evidence="7" id="KW-0539">Nucleus</keyword>
<dbReference type="Gene3D" id="2.170.270.10">
    <property type="entry name" value="SET domain"/>
    <property type="match status" value="2"/>
</dbReference>
<reference evidence="10" key="1">
    <citation type="journal article" date="2008" name="Nat. Genet.">
        <title>The Pristionchus pacificus genome provides a unique perspective on nematode lifestyle and parasitism.</title>
        <authorList>
            <person name="Dieterich C."/>
            <person name="Clifton S.W."/>
            <person name="Schuster L.N."/>
            <person name="Chinwalla A."/>
            <person name="Delehaunty K."/>
            <person name="Dinkelacker I."/>
            <person name="Fulton L."/>
            <person name="Fulton R."/>
            <person name="Godfrey J."/>
            <person name="Minx P."/>
            <person name="Mitreva M."/>
            <person name="Roeseler W."/>
            <person name="Tian H."/>
            <person name="Witte H."/>
            <person name="Yang S.P."/>
            <person name="Wilson R.K."/>
            <person name="Sommer R.J."/>
        </authorList>
    </citation>
    <scope>NUCLEOTIDE SEQUENCE [LARGE SCALE GENOMIC DNA]</scope>
    <source>
        <strain evidence="10">PS312</strain>
    </source>
</reference>
<dbReference type="InterPro" id="IPR050777">
    <property type="entry name" value="SET2_Histone-Lys_MeTrsfase"/>
</dbReference>
<dbReference type="PROSITE" id="PS51215">
    <property type="entry name" value="AWS"/>
    <property type="match status" value="1"/>
</dbReference>
<dbReference type="Pfam" id="PF17907">
    <property type="entry name" value="AWS"/>
    <property type="match status" value="1"/>
</dbReference>
<feature type="region of interest" description="Disordered" evidence="8">
    <location>
        <begin position="271"/>
        <end position="323"/>
    </location>
</feature>
<keyword evidence="5" id="KW-0808">Transferase</keyword>
<dbReference type="Proteomes" id="UP000005239">
    <property type="component" value="Unassembled WGS sequence"/>
</dbReference>
<accession>A0A2A6BC90</accession>
<evidence type="ECO:0000313" key="10">
    <source>
        <dbReference type="Proteomes" id="UP000005239"/>
    </source>
</evidence>
<dbReference type="SMART" id="SM00317">
    <property type="entry name" value="SET"/>
    <property type="match status" value="1"/>
</dbReference>
<dbReference type="InterPro" id="IPR046341">
    <property type="entry name" value="SET_dom_sf"/>
</dbReference>
<dbReference type="PANTHER" id="PTHR22884">
    <property type="entry name" value="SET DOMAIN PROTEINS"/>
    <property type="match status" value="1"/>
</dbReference>
<feature type="compositionally biased region" description="Low complexity" evidence="8">
    <location>
        <begin position="36"/>
        <end position="51"/>
    </location>
</feature>
<evidence type="ECO:0000256" key="3">
    <source>
        <dbReference type="ARBA" id="ARBA00022454"/>
    </source>
</evidence>
<protein>
    <submittedName>
        <fullName evidence="9">SET domain-containing protein</fullName>
    </submittedName>
</protein>
<dbReference type="SUPFAM" id="SSF82199">
    <property type="entry name" value="SET domain"/>
    <property type="match status" value="2"/>
</dbReference>
<feature type="region of interest" description="Disordered" evidence="8">
    <location>
        <begin position="168"/>
        <end position="187"/>
    </location>
</feature>
<accession>A0A8R1YT00</accession>
<evidence type="ECO:0000256" key="2">
    <source>
        <dbReference type="ARBA" id="ARBA00004286"/>
    </source>
</evidence>
<proteinExistence type="predicted"/>
<evidence type="ECO:0000256" key="7">
    <source>
        <dbReference type="ARBA" id="ARBA00023242"/>
    </source>
</evidence>
<evidence type="ECO:0000256" key="5">
    <source>
        <dbReference type="ARBA" id="ARBA00022679"/>
    </source>
</evidence>
<keyword evidence="3" id="KW-0158">Chromosome</keyword>
<feature type="compositionally biased region" description="Low complexity" evidence="8">
    <location>
        <begin position="297"/>
        <end position="309"/>
    </location>
</feature>
<feature type="compositionally biased region" description="Polar residues" evidence="8">
    <location>
        <begin position="277"/>
        <end position="290"/>
    </location>
</feature>
<name>A0A2A6BC90_PRIPA</name>
<organism evidence="9 10">
    <name type="scientific">Pristionchus pacificus</name>
    <name type="common">Parasitic nematode worm</name>
    <dbReference type="NCBI Taxonomy" id="54126"/>
    <lineage>
        <taxon>Eukaryota</taxon>
        <taxon>Metazoa</taxon>
        <taxon>Ecdysozoa</taxon>
        <taxon>Nematoda</taxon>
        <taxon>Chromadorea</taxon>
        <taxon>Rhabditida</taxon>
        <taxon>Rhabditina</taxon>
        <taxon>Diplogasteromorpha</taxon>
        <taxon>Diplogasteroidea</taxon>
        <taxon>Neodiplogasteridae</taxon>
        <taxon>Pristionchus</taxon>
    </lineage>
</organism>
<feature type="region of interest" description="Disordered" evidence="8">
    <location>
        <begin position="379"/>
        <end position="403"/>
    </location>
</feature>
<feature type="compositionally biased region" description="Polar residues" evidence="8">
    <location>
        <begin position="87"/>
        <end position="116"/>
    </location>
</feature>
<dbReference type="OrthoDB" id="6141102at2759"/>
<keyword evidence="6" id="KW-0949">S-adenosyl-L-methionine</keyword>
<keyword evidence="4" id="KW-0489">Methyltransferase</keyword>
<dbReference type="InterPro" id="IPR006560">
    <property type="entry name" value="AWS_dom"/>
</dbReference>
<dbReference type="AlphaFoldDB" id="A0A2A6BC90"/>
<feature type="region of interest" description="Disordered" evidence="8">
    <location>
        <begin position="1"/>
        <end position="116"/>
    </location>
</feature>
<dbReference type="Pfam" id="PF00856">
    <property type="entry name" value="SET"/>
    <property type="match status" value="2"/>
</dbReference>
<dbReference type="GO" id="GO:0000785">
    <property type="term" value="C:chromatin"/>
    <property type="evidence" value="ECO:0000318"/>
    <property type="project" value="GO_Central"/>
</dbReference>
<evidence type="ECO:0000256" key="4">
    <source>
        <dbReference type="ARBA" id="ARBA00022603"/>
    </source>
</evidence>
<feature type="compositionally biased region" description="Polar residues" evidence="8">
    <location>
        <begin position="52"/>
        <end position="79"/>
    </location>
</feature>
<dbReference type="GO" id="GO:0046975">
    <property type="term" value="F:histone H3K36 methyltransferase activity"/>
    <property type="evidence" value="ECO:0000318"/>
    <property type="project" value="GO_Central"/>
</dbReference>
<evidence type="ECO:0000256" key="1">
    <source>
        <dbReference type="ARBA" id="ARBA00004123"/>
    </source>
</evidence>
<keyword evidence="10" id="KW-1185">Reference proteome</keyword>
<dbReference type="PROSITE" id="PS50280">
    <property type="entry name" value="SET"/>
    <property type="match status" value="1"/>
</dbReference>
<evidence type="ECO:0000313" key="9">
    <source>
        <dbReference type="EnsemblMetazoa" id="PPA39646.1"/>
    </source>
</evidence>
<dbReference type="GO" id="GO:0005634">
    <property type="term" value="C:nucleus"/>
    <property type="evidence" value="ECO:0000318"/>
    <property type="project" value="GO_Central"/>
</dbReference>
<dbReference type="EnsemblMetazoa" id="PPA39646.1">
    <property type="protein sequence ID" value="PPA39646.1"/>
    <property type="gene ID" value="WBGene00278015"/>
</dbReference>
<reference evidence="9" key="2">
    <citation type="submission" date="2022-06" db="UniProtKB">
        <authorList>
            <consortium name="EnsemblMetazoa"/>
        </authorList>
    </citation>
    <scope>IDENTIFICATION</scope>
    <source>
        <strain evidence="9">PS312</strain>
    </source>
</reference>
<sequence length="686" mass="76289">MDFRPERQSGTIQNQTPAFDQTQDPTALDQTEPTGRTRASRTQSATTASQSDPTGMTQDPTTINDLTQLQTEGRTGMTKTRTHRTQMSRTGATQEPNSSAYDGTSASSRRCTLRPSQSSRLLGQTLTNLRREFCRLPPTEFEIPAALRGSSHYTDRLTSIVARLRQEQARTTEGDAARPSSISTAQGATSIPLRTITEPFPPSLFAFSLLINGTGRDTVTVRGLRSIEGEMVHEDVSTAATTSRSTRALATSNRTLRFRTATAAPSLNRVHDGRVSKNATGTTGKPTNTAKARKSTGTRASTRPSSSSAMVLRSRGDVARPSSGTIAKTTRKTTKYILLERRVISQDTNTTKWSAPKEAQAKPKILIERRVKESITVPAPRVPSTTQPAIAAGPTRLPLTESTDPEPAAYRKILKNVGSRVKDHQQYESCCCTDNVCGDGCINRVCLVECFGQCASGRTCRNRRIQQGTGARLQVRYINENIGHGLHAMDRIKKGDFIIEMKGEVMTSSQYERRRNSKAHKTAKHSYFLSLRDSKGIVYYMDAGRKGNDARFASHCCRPNSIIEQFIGDLPWNRSNFQIFQRLFQWEQMSVFSLHVVRDYSKLIQRKAHKTAKHSYFLSLRDSKGIVYYMDAGRKGNDARFASHCCWPNSIIEQWSVNGEYRLALIANTEICPGTEVTFKYSSDFF</sequence>